<accession>A0A132B923</accession>
<keyword evidence="6" id="KW-0503">Monooxygenase</keyword>
<evidence type="ECO:0000256" key="6">
    <source>
        <dbReference type="RuleBase" id="RU000461"/>
    </source>
</evidence>
<dbReference type="GeneID" id="28822210"/>
<dbReference type="KEGG" id="psco:LY89DRAFT_658660"/>
<evidence type="ECO:0000256" key="1">
    <source>
        <dbReference type="ARBA" id="ARBA00001971"/>
    </source>
</evidence>
<dbReference type="InterPro" id="IPR050121">
    <property type="entry name" value="Cytochrome_P450_monoxygenase"/>
</dbReference>
<sequence length="481" mass="53243">MAAQNILLAVAILLLAKLFMNWYKYCSIPGPLLAGTSDLWRAYYQYRGQLRSKLLTLHKIHGPIVRYGVDAVSISDPSAISIIYGSRAGFVTVSTAESYKVLVGISNGKEVASLVSTADEAKHGALRRSVSKAFTPAAVLDYEVYIDQTIPDLLQALERHETVDLSEMMLLYSMDSATRVSFGETLGCLESESDVGGTIQLIRDRFNHWGWWSSIPTLERLVYRNPYSMRVQRTPSSMAAKAVSLLKSRADTTEDKTHSDLLQKFIQAGHDSPETLDMTGIVGLLMSTISGAGDTTATTMTAWLFNLMKSPEVMRKLRAEIVEAKLSVPPSFAEVNKLPYLNAVLKESMRVYPTPTFPMERKVPSGGVSIAGTFFPEGITVGCMPSAIHMNPTAFGEDAEVFRPERWLEADEDSLRSMESAHLGFSRGRRACLGQHIAVMQMKKVISSLIVTFGVSVLPLGRLICTFYRYEEYFSVSIRTL</sequence>
<dbReference type="PROSITE" id="PS00086">
    <property type="entry name" value="CYTOCHROME_P450"/>
    <property type="match status" value="1"/>
</dbReference>
<dbReference type="PRINTS" id="PR00465">
    <property type="entry name" value="EP450IV"/>
</dbReference>
<protein>
    <submittedName>
        <fullName evidence="7">Cytochrome P450</fullName>
    </submittedName>
</protein>
<dbReference type="EMBL" id="KQ947434">
    <property type="protein sequence ID" value="KUJ08910.1"/>
    <property type="molecule type" value="Genomic_DNA"/>
</dbReference>
<dbReference type="GO" id="GO:0005506">
    <property type="term" value="F:iron ion binding"/>
    <property type="evidence" value="ECO:0007669"/>
    <property type="project" value="InterPro"/>
</dbReference>
<dbReference type="InterPro" id="IPR002403">
    <property type="entry name" value="Cyt_P450_E_grp-IV"/>
</dbReference>
<dbReference type="InterPro" id="IPR001128">
    <property type="entry name" value="Cyt_P450"/>
</dbReference>
<dbReference type="STRING" id="149040.A0A132B923"/>
<gene>
    <name evidence="7" type="ORF">LY89DRAFT_658660</name>
</gene>
<evidence type="ECO:0000256" key="2">
    <source>
        <dbReference type="ARBA" id="ARBA00010617"/>
    </source>
</evidence>
<evidence type="ECO:0000313" key="8">
    <source>
        <dbReference type="Proteomes" id="UP000070700"/>
    </source>
</evidence>
<comment type="cofactor">
    <cofactor evidence="1 5">
        <name>heme</name>
        <dbReference type="ChEBI" id="CHEBI:30413"/>
    </cofactor>
</comment>
<evidence type="ECO:0000256" key="5">
    <source>
        <dbReference type="PIRSR" id="PIRSR602403-1"/>
    </source>
</evidence>
<proteinExistence type="inferred from homology"/>
<dbReference type="GO" id="GO:0020037">
    <property type="term" value="F:heme binding"/>
    <property type="evidence" value="ECO:0007669"/>
    <property type="project" value="InterPro"/>
</dbReference>
<dbReference type="PRINTS" id="PR00385">
    <property type="entry name" value="P450"/>
</dbReference>
<dbReference type="AlphaFoldDB" id="A0A132B923"/>
<dbReference type="Proteomes" id="UP000070700">
    <property type="component" value="Unassembled WGS sequence"/>
</dbReference>
<dbReference type="SUPFAM" id="SSF48264">
    <property type="entry name" value="Cytochrome P450"/>
    <property type="match status" value="1"/>
</dbReference>
<dbReference type="PANTHER" id="PTHR24305:SF232">
    <property type="entry name" value="P450, PUTATIVE (EUROFUNG)-RELATED"/>
    <property type="match status" value="1"/>
</dbReference>
<dbReference type="GO" id="GO:0004497">
    <property type="term" value="F:monooxygenase activity"/>
    <property type="evidence" value="ECO:0007669"/>
    <property type="project" value="UniProtKB-KW"/>
</dbReference>
<name>A0A132B923_MOLSC</name>
<dbReference type="InterPro" id="IPR036396">
    <property type="entry name" value="Cyt_P450_sf"/>
</dbReference>
<keyword evidence="3 5" id="KW-0479">Metal-binding</keyword>
<dbReference type="InterPro" id="IPR017972">
    <property type="entry name" value="Cyt_P450_CS"/>
</dbReference>
<dbReference type="RefSeq" id="XP_018063265.1">
    <property type="nucleotide sequence ID" value="XM_018212484.1"/>
</dbReference>
<dbReference type="PANTHER" id="PTHR24305">
    <property type="entry name" value="CYTOCHROME P450"/>
    <property type="match status" value="1"/>
</dbReference>
<dbReference type="Pfam" id="PF00067">
    <property type="entry name" value="p450"/>
    <property type="match status" value="1"/>
</dbReference>
<reference evidence="7 8" key="1">
    <citation type="submission" date="2015-10" db="EMBL/GenBank/DDBJ databases">
        <title>Full genome of DAOMC 229536 Phialocephala scopiformis, a fungal endophyte of spruce producing the potent anti-insectan compound rugulosin.</title>
        <authorList>
            <consortium name="DOE Joint Genome Institute"/>
            <person name="Walker A.K."/>
            <person name="Frasz S.L."/>
            <person name="Seifert K.A."/>
            <person name="Miller J.D."/>
            <person name="Mondo S.J."/>
            <person name="Labutti K."/>
            <person name="Lipzen A."/>
            <person name="Dockter R."/>
            <person name="Kennedy M."/>
            <person name="Grigoriev I.V."/>
            <person name="Spatafora J.W."/>
        </authorList>
    </citation>
    <scope>NUCLEOTIDE SEQUENCE [LARGE SCALE GENOMIC DNA]</scope>
    <source>
        <strain evidence="7 8">CBS 120377</strain>
    </source>
</reference>
<evidence type="ECO:0000313" key="7">
    <source>
        <dbReference type="EMBL" id="KUJ08910.1"/>
    </source>
</evidence>
<comment type="similarity">
    <text evidence="2 6">Belongs to the cytochrome P450 family.</text>
</comment>
<dbReference type="GO" id="GO:0016705">
    <property type="term" value="F:oxidoreductase activity, acting on paired donors, with incorporation or reduction of molecular oxygen"/>
    <property type="evidence" value="ECO:0007669"/>
    <property type="project" value="InterPro"/>
</dbReference>
<dbReference type="Gene3D" id="1.10.630.10">
    <property type="entry name" value="Cytochrome P450"/>
    <property type="match status" value="1"/>
</dbReference>
<keyword evidence="4 5" id="KW-0408">Iron</keyword>
<organism evidence="7 8">
    <name type="scientific">Mollisia scopiformis</name>
    <name type="common">Conifer needle endophyte fungus</name>
    <name type="synonym">Phialocephala scopiformis</name>
    <dbReference type="NCBI Taxonomy" id="149040"/>
    <lineage>
        <taxon>Eukaryota</taxon>
        <taxon>Fungi</taxon>
        <taxon>Dikarya</taxon>
        <taxon>Ascomycota</taxon>
        <taxon>Pezizomycotina</taxon>
        <taxon>Leotiomycetes</taxon>
        <taxon>Helotiales</taxon>
        <taxon>Mollisiaceae</taxon>
        <taxon>Mollisia</taxon>
    </lineage>
</organism>
<dbReference type="InParanoid" id="A0A132B923"/>
<keyword evidence="6" id="KW-0560">Oxidoreductase</keyword>
<evidence type="ECO:0000256" key="4">
    <source>
        <dbReference type="ARBA" id="ARBA00023004"/>
    </source>
</evidence>
<feature type="binding site" description="axial binding residue" evidence="5">
    <location>
        <position position="432"/>
    </location>
    <ligand>
        <name>heme</name>
        <dbReference type="ChEBI" id="CHEBI:30413"/>
    </ligand>
    <ligandPart>
        <name>Fe</name>
        <dbReference type="ChEBI" id="CHEBI:18248"/>
    </ligandPart>
</feature>
<keyword evidence="8" id="KW-1185">Reference proteome</keyword>
<dbReference type="OrthoDB" id="3934656at2759"/>
<evidence type="ECO:0000256" key="3">
    <source>
        <dbReference type="ARBA" id="ARBA00022723"/>
    </source>
</evidence>
<keyword evidence="5 6" id="KW-0349">Heme</keyword>